<evidence type="ECO:0000313" key="3">
    <source>
        <dbReference type="Proteomes" id="UP000288805"/>
    </source>
</evidence>
<dbReference type="EMBL" id="QGNW01000527">
    <property type="protein sequence ID" value="RVW68593.1"/>
    <property type="molecule type" value="Genomic_DNA"/>
</dbReference>
<dbReference type="AlphaFoldDB" id="A0A438G8N3"/>
<sequence length="75" mass="8659">MEYLKFLEEKLKGKKSFGGEMMRFLDLALGWLANLISILEEIVSLTVGDEEKFPLLSAWMQDFEDAPIIKGNWPH</sequence>
<feature type="domain" description="GST C-terminal" evidence="1">
    <location>
        <begin position="1"/>
        <end position="75"/>
    </location>
</feature>
<dbReference type="SUPFAM" id="SSF47616">
    <property type="entry name" value="GST C-terminal domain-like"/>
    <property type="match status" value="1"/>
</dbReference>
<evidence type="ECO:0000259" key="1">
    <source>
        <dbReference type="PROSITE" id="PS50405"/>
    </source>
</evidence>
<reference evidence="2 3" key="1">
    <citation type="journal article" date="2018" name="PLoS Genet.">
        <title>Population sequencing reveals clonal diversity and ancestral inbreeding in the grapevine cultivar Chardonnay.</title>
        <authorList>
            <person name="Roach M.J."/>
            <person name="Johnson D.L."/>
            <person name="Bohlmann J."/>
            <person name="van Vuuren H.J."/>
            <person name="Jones S.J."/>
            <person name="Pretorius I.S."/>
            <person name="Schmidt S.A."/>
            <person name="Borneman A.R."/>
        </authorList>
    </citation>
    <scope>NUCLEOTIDE SEQUENCE [LARGE SCALE GENOMIC DNA]</scope>
    <source>
        <strain evidence="3">cv. Chardonnay</strain>
        <tissue evidence="2">Leaf</tissue>
    </source>
</reference>
<protein>
    <submittedName>
        <fullName evidence="2">Glutathione transferase GST 23</fullName>
    </submittedName>
</protein>
<dbReference type="InterPro" id="IPR036282">
    <property type="entry name" value="Glutathione-S-Trfase_C_sf"/>
</dbReference>
<keyword evidence="2" id="KW-0808">Transferase</keyword>
<dbReference type="Pfam" id="PF00043">
    <property type="entry name" value="GST_C"/>
    <property type="match status" value="1"/>
</dbReference>
<proteinExistence type="predicted"/>
<dbReference type="GO" id="GO:0016740">
    <property type="term" value="F:transferase activity"/>
    <property type="evidence" value="ECO:0007669"/>
    <property type="project" value="UniProtKB-KW"/>
</dbReference>
<name>A0A438G8N3_VITVI</name>
<dbReference type="InterPro" id="IPR004046">
    <property type="entry name" value="GST_C"/>
</dbReference>
<dbReference type="InterPro" id="IPR010987">
    <property type="entry name" value="Glutathione-S-Trfase_C-like"/>
</dbReference>
<evidence type="ECO:0000313" key="2">
    <source>
        <dbReference type="EMBL" id="RVW68593.1"/>
    </source>
</evidence>
<dbReference type="Proteomes" id="UP000288805">
    <property type="component" value="Unassembled WGS sequence"/>
</dbReference>
<comment type="caution">
    <text evidence="2">The sequence shown here is derived from an EMBL/GenBank/DDBJ whole genome shotgun (WGS) entry which is preliminary data.</text>
</comment>
<dbReference type="PROSITE" id="PS50405">
    <property type="entry name" value="GST_CTER"/>
    <property type="match status" value="1"/>
</dbReference>
<organism evidence="2 3">
    <name type="scientific">Vitis vinifera</name>
    <name type="common">Grape</name>
    <dbReference type="NCBI Taxonomy" id="29760"/>
    <lineage>
        <taxon>Eukaryota</taxon>
        <taxon>Viridiplantae</taxon>
        <taxon>Streptophyta</taxon>
        <taxon>Embryophyta</taxon>
        <taxon>Tracheophyta</taxon>
        <taxon>Spermatophyta</taxon>
        <taxon>Magnoliopsida</taxon>
        <taxon>eudicotyledons</taxon>
        <taxon>Gunneridae</taxon>
        <taxon>Pentapetalae</taxon>
        <taxon>rosids</taxon>
        <taxon>Vitales</taxon>
        <taxon>Vitaceae</taxon>
        <taxon>Viteae</taxon>
        <taxon>Vitis</taxon>
    </lineage>
</organism>
<gene>
    <name evidence="2" type="primary">GST23_15</name>
    <name evidence="2" type="ORF">CK203_063959</name>
</gene>
<accession>A0A438G8N3</accession>
<dbReference type="Gene3D" id="1.20.1050.10">
    <property type="match status" value="1"/>
</dbReference>